<sequence>MARYFGDNKNRLAELVARRARPPRRHAPAASATRPIAGLVQNSCIIFITMEQSRYSKMRVRIEGRVTGHTHSTQLRKRSSRAGIAATSRHGELDGARPRPTVENETRLPRAELRLHGLFVVIPKVYASPRPEPHPLTILSTLVQGLNPEPARPTGAAVYPSPTT</sequence>
<evidence type="ECO:0000256" key="1">
    <source>
        <dbReference type="SAM" id="MobiDB-lite"/>
    </source>
</evidence>
<feature type="compositionally biased region" description="Basic and acidic residues" evidence="1">
    <location>
        <begin position="89"/>
        <end position="102"/>
    </location>
</feature>
<reference evidence="2 3" key="1">
    <citation type="journal article" date="2019" name="Commun. Biol.">
        <title>The bagworm genome reveals a unique fibroin gene that provides high tensile strength.</title>
        <authorList>
            <person name="Kono N."/>
            <person name="Nakamura H."/>
            <person name="Ohtoshi R."/>
            <person name="Tomita M."/>
            <person name="Numata K."/>
            <person name="Arakawa K."/>
        </authorList>
    </citation>
    <scope>NUCLEOTIDE SEQUENCE [LARGE SCALE GENOMIC DNA]</scope>
</reference>
<evidence type="ECO:0000313" key="2">
    <source>
        <dbReference type="EMBL" id="GBP13607.1"/>
    </source>
</evidence>
<protein>
    <submittedName>
        <fullName evidence="2">Uncharacterized protein</fullName>
    </submittedName>
</protein>
<organism evidence="2 3">
    <name type="scientific">Eumeta variegata</name>
    <name type="common">Bagworm moth</name>
    <name type="synonym">Eumeta japonica</name>
    <dbReference type="NCBI Taxonomy" id="151549"/>
    <lineage>
        <taxon>Eukaryota</taxon>
        <taxon>Metazoa</taxon>
        <taxon>Ecdysozoa</taxon>
        <taxon>Arthropoda</taxon>
        <taxon>Hexapoda</taxon>
        <taxon>Insecta</taxon>
        <taxon>Pterygota</taxon>
        <taxon>Neoptera</taxon>
        <taxon>Endopterygota</taxon>
        <taxon>Lepidoptera</taxon>
        <taxon>Glossata</taxon>
        <taxon>Ditrysia</taxon>
        <taxon>Tineoidea</taxon>
        <taxon>Psychidae</taxon>
        <taxon>Oiketicinae</taxon>
        <taxon>Eumeta</taxon>
    </lineage>
</organism>
<accession>A0A4C1TJI6</accession>
<name>A0A4C1TJI6_EUMVA</name>
<dbReference type="EMBL" id="BGZK01000058">
    <property type="protein sequence ID" value="GBP13607.1"/>
    <property type="molecule type" value="Genomic_DNA"/>
</dbReference>
<gene>
    <name evidence="2" type="ORF">EVAR_6945_1</name>
</gene>
<comment type="caution">
    <text evidence="2">The sequence shown here is derived from an EMBL/GenBank/DDBJ whole genome shotgun (WGS) entry which is preliminary data.</text>
</comment>
<evidence type="ECO:0000313" key="3">
    <source>
        <dbReference type="Proteomes" id="UP000299102"/>
    </source>
</evidence>
<proteinExistence type="predicted"/>
<dbReference type="Proteomes" id="UP000299102">
    <property type="component" value="Unassembled WGS sequence"/>
</dbReference>
<keyword evidence="3" id="KW-1185">Reference proteome</keyword>
<feature type="region of interest" description="Disordered" evidence="1">
    <location>
        <begin position="68"/>
        <end position="102"/>
    </location>
</feature>
<dbReference type="AlphaFoldDB" id="A0A4C1TJI6"/>